<dbReference type="InterPro" id="IPR001608">
    <property type="entry name" value="Ala_racemase_N"/>
</dbReference>
<evidence type="ECO:0000259" key="3">
    <source>
        <dbReference type="SMART" id="SM01119"/>
    </source>
</evidence>
<sequence length="433" mass="45799">MRIMTLPGSDFLDDTVRGVPPGTSGLPLAAVGHQKWHPAEGVMSLPVLTMDEAGFRHNAAAMMRYVTQHGVAIAPHAKTPMAPTLAAQLLEAGAWGTTVADPRQAAVMLRAGLTRLILANEVGGLGGARRLAALCRNYPEAEIYAFADSTAAVGALAQTWTEVDLPPLRVLVEVGAARAGARDLTTAKDLLEAVAAASHLSLAGIATYEGAAAQPTPERSLTVIDALLDLAAELFVHARALKRSDEALIVTAGGSVFFDRVVARLGTVVAADGAATLVLRSGAMFFGDHGIYERAFATIDGREGFRLDDAPASMAATFQPVLRLWAEVLSRPEADQAICGMGMRDVSFDQDLPRPLRVFRNGVALPTPNSLFATTKLNDQHAFLSVPPGSDLQVGDVLEFGISHPCTCLHLYRVLFGTDPAGRVLRAHPTFFG</sequence>
<dbReference type="SUPFAM" id="SSF51419">
    <property type="entry name" value="PLP-binding barrel"/>
    <property type="match status" value="1"/>
</dbReference>
<dbReference type="Gene3D" id="3.20.20.10">
    <property type="entry name" value="Alanine racemase"/>
    <property type="match status" value="1"/>
</dbReference>
<reference evidence="4" key="1">
    <citation type="submission" date="2022-05" db="EMBL/GenBank/DDBJ databases">
        <authorList>
            <person name="Pankratov T."/>
        </authorList>
    </citation>
    <scope>NUCLEOTIDE SEQUENCE</scope>
    <source>
        <strain evidence="4">BP6-180914</strain>
    </source>
</reference>
<feature type="domain" description="D-serine dehydratase-like" evidence="3">
    <location>
        <begin position="321"/>
        <end position="419"/>
    </location>
</feature>
<dbReference type="RefSeq" id="WP_282587309.1">
    <property type="nucleotide sequence ID" value="NZ_JAMOIM010000019.1"/>
</dbReference>
<dbReference type="Pfam" id="PF14031">
    <property type="entry name" value="D-ser_dehydrat"/>
    <property type="match status" value="1"/>
</dbReference>
<organism evidence="4 5">
    <name type="scientific">Lichenifustis flavocetrariae</name>
    <dbReference type="NCBI Taxonomy" id="2949735"/>
    <lineage>
        <taxon>Bacteria</taxon>
        <taxon>Pseudomonadati</taxon>
        <taxon>Pseudomonadota</taxon>
        <taxon>Alphaproteobacteria</taxon>
        <taxon>Hyphomicrobiales</taxon>
        <taxon>Lichenihabitantaceae</taxon>
        <taxon>Lichenifustis</taxon>
    </lineage>
</organism>
<dbReference type="PANTHER" id="PTHR28004">
    <property type="entry name" value="ZGC:162816-RELATED"/>
    <property type="match status" value="1"/>
</dbReference>
<dbReference type="InterPro" id="IPR026956">
    <property type="entry name" value="D-ser_dehydrat-like_dom"/>
</dbReference>
<dbReference type="PANTHER" id="PTHR28004:SF8">
    <property type="entry name" value="D-SERINE DEAMINASE"/>
    <property type="match status" value="1"/>
</dbReference>
<dbReference type="InterPro" id="IPR051466">
    <property type="entry name" value="D-amino_acid_metab_enzyme"/>
</dbReference>
<dbReference type="Proteomes" id="UP001165667">
    <property type="component" value="Unassembled WGS sequence"/>
</dbReference>
<dbReference type="SMART" id="SM01119">
    <property type="entry name" value="D-ser_dehydrat"/>
    <property type="match status" value="1"/>
</dbReference>
<keyword evidence="4" id="KW-0413">Isomerase</keyword>
<evidence type="ECO:0000313" key="4">
    <source>
        <dbReference type="EMBL" id="MCW6510938.1"/>
    </source>
</evidence>
<evidence type="ECO:0000256" key="2">
    <source>
        <dbReference type="ARBA" id="ARBA00023239"/>
    </source>
</evidence>
<comment type="caution">
    <text evidence="4">The sequence shown here is derived from an EMBL/GenBank/DDBJ whole genome shotgun (WGS) entry which is preliminary data.</text>
</comment>
<keyword evidence="5" id="KW-1185">Reference proteome</keyword>
<evidence type="ECO:0000256" key="1">
    <source>
        <dbReference type="ARBA" id="ARBA00005323"/>
    </source>
</evidence>
<dbReference type="EC" id="5.1.1.1" evidence="4"/>
<dbReference type="GO" id="GO:0008784">
    <property type="term" value="F:alanine racemase activity"/>
    <property type="evidence" value="ECO:0007669"/>
    <property type="project" value="UniProtKB-EC"/>
</dbReference>
<dbReference type="Gene3D" id="2.40.37.20">
    <property type="entry name" value="D-serine dehydratase-like domain"/>
    <property type="match status" value="1"/>
</dbReference>
<comment type="similarity">
    <text evidence="1">Belongs to the DSD1 family.</text>
</comment>
<protein>
    <submittedName>
        <fullName evidence="4">Alanine racemase</fullName>
        <ecNumber evidence="4">5.1.1.1</ecNumber>
    </submittedName>
</protein>
<dbReference type="Pfam" id="PF01168">
    <property type="entry name" value="Ala_racemase_N"/>
    <property type="match status" value="1"/>
</dbReference>
<evidence type="ECO:0000313" key="5">
    <source>
        <dbReference type="Proteomes" id="UP001165667"/>
    </source>
</evidence>
<name>A0AA42CKV1_9HYPH</name>
<accession>A0AA42CKV1</accession>
<dbReference type="InterPro" id="IPR029066">
    <property type="entry name" value="PLP-binding_barrel"/>
</dbReference>
<proteinExistence type="inferred from homology"/>
<dbReference type="AlphaFoldDB" id="A0AA42CKV1"/>
<dbReference type="GO" id="GO:0016829">
    <property type="term" value="F:lyase activity"/>
    <property type="evidence" value="ECO:0007669"/>
    <property type="project" value="UniProtKB-KW"/>
</dbReference>
<dbReference type="InterPro" id="IPR042208">
    <property type="entry name" value="D-ser_dehydrat-like_sf"/>
</dbReference>
<keyword evidence="2" id="KW-0456">Lyase</keyword>
<gene>
    <name evidence="4" type="ORF">M8523_23315</name>
</gene>
<dbReference type="EMBL" id="JAMOIM010000019">
    <property type="protein sequence ID" value="MCW6510938.1"/>
    <property type="molecule type" value="Genomic_DNA"/>
</dbReference>